<name>A0A318EEJ2_9GAMM</name>
<dbReference type="SMART" id="SM00871">
    <property type="entry name" value="AraC_E_bind"/>
    <property type="match status" value="1"/>
</dbReference>
<keyword evidence="1" id="KW-0472">Membrane</keyword>
<dbReference type="SUPFAM" id="SSF55136">
    <property type="entry name" value="Probable bacterial effector-binding domain"/>
    <property type="match status" value="1"/>
</dbReference>
<dbReference type="CDD" id="cd07818">
    <property type="entry name" value="SRPBCC_1"/>
    <property type="match status" value="1"/>
</dbReference>
<evidence type="ECO:0000259" key="2">
    <source>
        <dbReference type="SMART" id="SM00871"/>
    </source>
</evidence>
<dbReference type="AlphaFoldDB" id="A0A318EEJ2"/>
<organism evidence="3 4">
    <name type="scientific">Sinimarinibacterium flocculans</name>
    <dbReference type="NCBI Taxonomy" id="985250"/>
    <lineage>
        <taxon>Bacteria</taxon>
        <taxon>Pseudomonadati</taxon>
        <taxon>Pseudomonadota</taxon>
        <taxon>Gammaproteobacteria</taxon>
        <taxon>Nevskiales</taxon>
        <taxon>Nevskiaceae</taxon>
        <taxon>Sinimarinibacterium</taxon>
    </lineage>
</organism>
<evidence type="ECO:0000313" key="4">
    <source>
        <dbReference type="Proteomes" id="UP000248330"/>
    </source>
</evidence>
<sequence>MRVLKWLVIVVAILIVAAIGIGFVLPDRASLERSVVVDAPPATVYTALNGFRQFNHWSPWAALDPDAVYLHEGPPVGVGAKMSWRSDDPSVGSGSQEIVETVPFERVRMRLEFEGFDSENYASLSLEPEGEGTRVTWGYDTRFHGDLLGRYFGLMLDGMLGPFYERGLAALQSFVETLPVEDISNLEVDVIEVEPRPIVYLSAAAGPDDAAQVLAAAHARLAAHLAANGLQRSAPPIAITREYNEETGAWRFDAAMIVNRADPPADEAQGIRSGQRYSGWVARAAHTGPYETSAVTYRQLLAWRSAAGLEDNGDSWEQYPGDPAATEQPSMYVFWPIR</sequence>
<dbReference type="InterPro" id="IPR019587">
    <property type="entry name" value="Polyketide_cyclase/dehydratase"/>
</dbReference>
<gene>
    <name evidence="3" type="ORF">C8D93_104309</name>
</gene>
<feature type="transmembrane region" description="Helical" evidence="1">
    <location>
        <begin position="6"/>
        <end position="25"/>
    </location>
</feature>
<accession>A0A318EEJ2</accession>
<reference evidence="3 4" key="1">
    <citation type="submission" date="2018-04" db="EMBL/GenBank/DDBJ databases">
        <title>Genomic Encyclopedia of Type Strains, Phase IV (KMG-IV): sequencing the most valuable type-strain genomes for metagenomic binning, comparative biology and taxonomic classification.</title>
        <authorList>
            <person name="Goeker M."/>
        </authorList>
    </citation>
    <scope>NUCLEOTIDE SEQUENCE [LARGE SCALE GENOMIC DNA]</scope>
    <source>
        <strain evidence="3 4">DSM 104150</strain>
    </source>
</reference>
<dbReference type="Gene3D" id="3.20.80.10">
    <property type="entry name" value="Regulatory factor, effector binding domain"/>
    <property type="match status" value="1"/>
</dbReference>
<dbReference type="InterPro" id="IPR011256">
    <property type="entry name" value="Reg_factor_effector_dom_sf"/>
</dbReference>
<keyword evidence="4" id="KW-1185">Reference proteome</keyword>
<dbReference type="InterPro" id="IPR023393">
    <property type="entry name" value="START-like_dom_sf"/>
</dbReference>
<keyword evidence="1" id="KW-0812">Transmembrane</keyword>
<comment type="caution">
    <text evidence="3">The sequence shown here is derived from an EMBL/GenBank/DDBJ whole genome shotgun (WGS) entry which is preliminary data.</text>
</comment>
<dbReference type="InterPro" id="IPR010499">
    <property type="entry name" value="AraC_E-bd"/>
</dbReference>
<evidence type="ECO:0000256" key="1">
    <source>
        <dbReference type="SAM" id="Phobius"/>
    </source>
</evidence>
<keyword evidence="1" id="KW-1133">Transmembrane helix</keyword>
<dbReference type="Pfam" id="PF06445">
    <property type="entry name" value="GyrI-like"/>
    <property type="match status" value="1"/>
</dbReference>
<dbReference type="Pfam" id="PF10604">
    <property type="entry name" value="Polyketide_cyc2"/>
    <property type="match status" value="1"/>
</dbReference>
<dbReference type="Gene3D" id="3.30.530.20">
    <property type="match status" value="1"/>
</dbReference>
<dbReference type="EMBL" id="QICN01000004">
    <property type="protein sequence ID" value="PXV68609.1"/>
    <property type="molecule type" value="Genomic_DNA"/>
</dbReference>
<dbReference type="RefSeq" id="WP_170123985.1">
    <property type="nucleotide sequence ID" value="NZ_CAKZQT010000014.1"/>
</dbReference>
<evidence type="ECO:0000313" key="3">
    <source>
        <dbReference type="EMBL" id="PXV68609.1"/>
    </source>
</evidence>
<protein>
    <submittedName>
        <fullName evidence="3">Effector-binding domain-containing protein</fullName>
    </submittedName>
</protein>
<dbReference type="Proteomes" id="UP000248330">
    <property type="component" value="Unassembled WGS sequence"/>
</dbReference>
<proteinExistence type="predicted"/>
<dbReference type="InterPro" id="IPR029442">
    <property type="entry name" value="GyrI-like"/>
</dbReference>
<dbReference type="SUPFAM" id="SSF55961">
    <property type="entry name" value="Bet v1-like"/>
    <property type="match status" value="1"/>
</dbReference>
<feature type="domain" description="AraC effector-binding" evidence="2">
    <location>
        <begin position="186"/>
        <end position="338"/>
    </location>
</feature>